<accession>A0ABY0KQQ3</accession>
<dbReference type="RefSeq" id="WP_091424794.1">
    <property type="nucleotide sequence ID" value="NZ_FMCQ01000007.1"/>
</dbReference>
<keyword evidence="1" id="KW-0175">Coiled coil</keyword>
<dbReference type="InterPro" id="IPR027417">
    <property type="entry name" value="P-loop_NTPase"/>
</dbReference>
<protein>
    <recommendedName>
        <fullName evidence="4">Chromosome segregation ATPase</fullName>
    </recommendedName>
</protein>
<evidence type="ECO:0000256" key="1">
    <source>
        <dbReference type="SAM" id="Coils"/>
    </source>
</evidence>
<evidence type="ECO:0008006" key="4">
    <source>
        <dbReference type="Google" id="ProtNLM"/>
    </source>
</evidence>
<dbReference type="Proteomes" id="UP000199405">
    <property type="component" value="Unassembled WGS sequence"/>
</dbReference>
<sequence length="1025" mass="111661">MTITQDVLLPADLSTADGIIAGRLLQSVQLLRVARHTGHVIPIAGGGITVLSGRGPGGASNGAGKSSLAESVLLATADRQWTRGGASAKAVGLLFSEQDAQQGAGTLGNAAYGYIITIWMHANDATYAPLSVWMRIQREGRDRLQVRVLDGVCLALGNSEHERLAHADRTWEGSRGRETYGPGYYGPALFGTAPGAIGYVRNRGADRTPDTGLLAVVDGMRFTPTSLARELIDLCGVRQLIVEEQRQRRQHFDLEAQQAAEDADDRQQYAIEERRLDAIVARVRAREVRDSARDMWRRYLAVGVKHYTSRQSSLQTKLAGHIASLNSQREQLEAFKRLADGTAVREAARAVTEAGTALKPIKEQYDKLTDQRNIQRITVQRISAELVKLDPAVQATEGHSRDRAAAALTDRRRIRDDAVAGVAAAEKTHAEARVQLTHAQAGLAGTAGDHTRSLRERGISAAPLMDLVDLAEDQRSEWEPRLALLADAIIVEAVTDDVLPLVPAGTVLVEIGRSPDGLDPRRPDGPGTHPLDRLLADLSRRWRPRKGVVASLVDATGVVVRGAYPTAQTGRAGRLSAARDALAAAQEAHRTAAAELVAATDAQEMAQRLLDAFADAGRHAELCGEHDTLIDQLKAGEESYEQVRHAHDDAVQTAADATYQFNRLMGEQRDAQNQVDQLTARIDNVDRERQGALSELASLPLDGFSTAYHAMSPETDADTLAAGAPAMGTLRNQVAARMRDALTALPDQGLIADSTYGPAVALTEFATWCAAPTDELLPIPFDELVAGFDRWLEIQSDGDEAERENIQTLRQERRQRIDAVNRRIANNIDLADTARTNAKNDIKRKLGEVQKQLRQMWLRAGRAEINLHITHTEPSSPDEPLTWHIDLSWRTHSGEPLRRYTDKINTAEFVLVHTMLAAAALSCISNPHGRLIVIDEFGQNLDMVNMPAVVDVLSHIAQQYGLTVILACQDIAAPLITRQSDILVEVQHVSSSEALNRAPYVTGHHADADVVRMLADGWVSGRPVL</sequence>
<reference evidence="2 3" key="1">
    <citation type="submission" date="2016-06" db="EMBL/GenBank/DDBJ databases">
        <authorList>
            <person name="Varghese N."/>
            <person name="Submissions Spin"/>
        </authorList>
    </citation>
    <scope>NUCLEOTIDE SEQUENCE [LARGE SCALE GENOMIC DNA]</scope>
    <source>
        <strain evidence="2 3">DSM 45142</strain>
    </source>
</reference>
<organism evidence="2 3">
    <name type="scientific">Micromonospora tulbaghiae</name>
    <dbReference type="NCBI Taxonomy" id="479978"/>
    <lineage>
        <taxon>Bacteria</taxon>
        <taxon>Bacillati</taxon>
        <taxon>Actinomycetota</taxon>
        <taxon>Actinomycetes</taxon>
        <taxon>Micromonosporales</taxon>
        <taxon>Micromonosporaceae</taxon>
        <taxon>Micromonospora</taxon>
    </lineage>
</organism>
<keyword evidence="3" id="KW-1185">Reference proteome</keyword>
<comment type="caution">
    <text evidence="2">The sequence shown here is derived from an EMBL/GenBank/DDBJ whole genome shotgun (WGS) entry which is preliminary data.</text>
</comment>
<dbReference type="SUPFAM" id="SSF52540">
    <property type="entry name" value="P-loop containing nucleoside triphosphate hydrolases"/>
    <property type="match status" value="1"/>
</dbReference>
<feature type="coiled-coil region" evidence="1">
    <location>
        <begin position="661"/>
        <end position="695"/>
    </location>
</feature>
<evidence type="ECO:0000313" key="2">
    <source>
        <dbReference type="EMBL" id="SCF01092.1"/>
    </source>
</evidence>
<gene>
    <name evidence="2" type="ORF">GA0070562_5096</name>
</gene>
<dbReference type="GeneID" id="93471817"/>
<name>A0ABY0KQQ3_9ACTN</name>
<dbReference type="Gene3D" id="3.40.50.300">
    <property type="entry name" value="P-loop containing nucleotide triphosphate hydrolases"/>
    <property type="match status" value="1"/>
</dbReference>
<dbReference type="EMBL" id="FMCQ01000007">
    <property type="protein sequence ID" value="SCF01092.1"/>
    <property type="molecule type" value="Genomic_DNA"/>
</dbReference>
<evidence type="ECO:0000313" key="3">
    <source>
        <dbReference type="Proteomes" id="UP000199405"/>
    </source>
</evidence>
<proteinExistence type="predicted"/>